<evidence type="ECO:0000313" key="3">
    <source>
        <dbReference type="Proteomes" id="UP001558613"/>
    </source>
</evidence>
<feature type="region of interest" description="Disordered" evidence="1">
    <location>
        <begin position="1263"/>
        <end position="1290"/>
    </location>
</feature>
<dbReference type="InterPro" id="IPR043502">
    <property type="entry name" value="DNA/RNA_pol_sf"/>
</dbReference>
<feature type="non-terminal residue" evidence="2">
    <location>
        <position position="1"/>
    </location>
</feature>
<dbReference type="PANTHER" id="PTHR47331">
    <property type="entry name" value="PHD-TYPE DOMAIN-CONTAINING PROTEIN"/>
    <property type="match status" value="1"/>
</dbReference>
<evidence type="ECO:0000313" key="2">
    <source>
        <dbReference type="EMBL" id="KAL1269194.1"/>
    </source>
</evidence>
<dbReference type="PANTHER" id="PTHR47331:SF3">
    <property type="match status" value="1"/>
</dbReference>
<dbReference type="InterPro" id="IPR008042">
    <property type="entry name" value="Retrotrans_Pao"/>
</dbReference>
<gene>
    <name evidence="2" type="ORF">QQF64_031483</name>
</gene>
<accession>A0ABR3MX25</accession>
<feature type="compositionally biased region" description="Low complexity" evidence="1">
    <location>
        <begin position="1277"/>
        <end position="1290"/>
    </location>
</feature>
<keyword evidence="3" id="KW-1185">Reference proteome</keyword>
<proteinExistence type="predicted"/>
<comment type="caution">
    <text evidence="2">The sequence shown here is derived from an EMBL/GenBank/DDBJ whole genome shotgun (WGS) entry which is preliminary data.</text>
</comment>
<dbReference type="Proteomes" id="UP001558613">
    <property type="component" value="Unassembled WGS sequence"/>
</dbReference>
<feature type="non-terminal residue" evidence="2">
    <location>
        <position position="1290"/>
    </location>
</feature>
<organism evidence="2 3">
    <name type="scientific">Cirrhinus molitorella</name>
    <name type="common">mud carp</name>
    <dbReference type="NCBI Taxonomy" id="172907"/>
    <lineage>
        <taxon>Eukaryota</taxon>
        <taxon>Metazoa</taxon>
        <taxon>Chordata</taxon>
        <taxon>Craniata</taxon>
        <taxon>Vertebrata</taxon>
        <taxon>Euteleostomi</taxon>
        <taxon>Actinopterygii</taxon>
        <taxon>Neopterygii</taxon>
        <taxon>Teleostei</taxon>
        <taxon>Ostariophysi</taxon>
        <taxon>Cypriniformes</taxon>
        <taxon>Cyprinidae</taxon>
        <taxon>Labeoninae</taxon>
        <taxon>Labeonini</taxon>
        <taxon>Cirrhinus</taxon>
    </lineage>
</organism>
<dbReference type="EMBL" id="JAYMGO010000008">
    <property type="protein sequence ID" value="KAL1269194.1"/>
    <property type="molecule type" value="Genomic_DNA"/>
</dbReference>
<evidence type="ECO:0000256" key="1">
    <source>
        <dbReference type="SAM" id="MobiDB-lite"/>
    </source>
</evidence>
<name>A0ABR3MX25_9TELE</name>
<dbReference type="Pfam" id="PF05380">
    <property type="entry name" value="Peptidase_A17"/>
    <property type="match status" value="1"/>
</dbReference>
<dbReference type="SUPFAM" id="SSF56672">
    <property type="entry name" value="DNA/RNA polymerases"/>
    <property type="match status" value="1"/>
</dbReference>
<dbReference type="Pfam" id="PF03564">
    <property type="entry name" value="DUF1759"/>
    <property type="match status" value="1"/>
</dbReference>
<protein>
    <recommendedName>
        <fullName evidence="4">Peptidase aspartic putative domain-containing protein</fullName>
    </recommendedName>
</protein>
<sequence length="1290" mass="146713">FEFETARIKIEKEELEMETALAESQAKLKVLKKYERSEDGMSSYASVHKLSSENVKKERVSITLPTQANVNVHVPAQVQHSQIPQHPQPVSHQGFTTQTNRSDDSLTIMQKQNVITELLVKQQQLSQLPTKDISVFKGDALQYKSFMRAFEHAIEQKTNNDQDKLYFLEQFTDGEPQELVRSCAHMTPGKGYHEAKKLLHKHYGDELVIANAYIDKALKWPQVRTDDGKALNAYAMFLIGCRNSMEDIEFLEEMDNPTNMRIVISKLPYKMKERWRAEAFELKERRGRRARFADLVSFIDRQAKITIDPLFGNISDSRPNTAGKMNLKEKQPARKEVRGSSFAINVATESKAPQEIPVKPPNIIKPVNAFAKPCLYCQQSHTLASCSKIKCQPHEKRVEFLKSKGLSFGCLVPGHLSKFCKRRLECKECALKHPDILHKVKEESSVSSEKKDGAQSKEVSCVEVPITQESCGLTGAGEAECVLSIVPVKVKSKNSNKHIETYAFLDPGSTATFCTEDLQRKLNVKGKPTKILLSTMDQDKSGEQKLMNSFVISDLEVCGLEDTTFIELPKVFTHGSIPVHVGNIPQQSDIQRWPYLQEVSIPEIEADVGLLIGVNCSRAMEPWRIINGQDGGLYAVKTAIGWVVNGPVRKDLNDSENEPFHFSVNRISLMEIEKLLVQQYNTDFPERKYEDKEEMSLEDKQFLKSVEKTTIFENGHYSIGLPLRNENLQMPNNRCVAEQRLACLLKKFKKNAEFFNDYTSFMETIISKGYAVQVPTDQLNRDDNRVFYIPHHGVYHPKKQKLRVVFDCTSSFQDKCLNRELLQGPDLTNTLVGVLLRFREEPVAVMADVESMFYQVKVPEHDADLLRFLWWPNGRLDEPVEEFRMTVHLFGATSSPSVASYALRRTAEDHKDVASPDAIQTVLRNFYVDDCLRSVATESVAVTLVSDLRALCSSGGFTLTKWMSNSRKVLLSIPEEHRASEVKDLDLQHDTLPVERTLGVQWDTEKDTFTYSMRLQDKPMTRRGILSIVNSIYDPLGFLAPVILHAKLILKDLCKEQRGWDENIGGKHAEEWERWMKDVTHLSNFHVSRCLKPTMFGCTIAAQLHHFADASEYAYGIVSYLLLENERGEKHCAFLMGKSRVAPLKRVTIPRLELTAAVVAVKVDKMLQQEIQIPLQQSVFWTDSTTVLRYIDSETARFKTFVANRISLIREATKSSQWKYVRTNENPADQASRGLKAKSLAQGGTWISGPDFLLHEKDWPEQPVRRKESLGNDPEVKNTVVANTVKVEEK</sequence>
<dbReference type="InterPro" id="IPR005312">
    <property type="entry name" value="DUF1759"/>
</dbReference>
<dbReference type="CDD" id="cd01644">
    <property type="entry name" value="RT_pepA17"/>
    <property type="match status" value="1"/>
</dbReference>
<reference evidence="2 3" key="1">
    <citation type="submission" date="2023-09" db="EMBL/GenBank/DDBJ databases">
        <authorList>
            <person name="Wang M."/>
        </authorList>
    </citation>
    <scope>NUCLEOTIDE SEQUENCE [LARGE SCALE GENOMIC DNA]</scope>
    <source>
        <strain evidence="2">GT-2023</strain>
        <tissue evidence="2">Liver</tissue>
    </source>
</reference>
<feature type="compositionally biased region" description="Basic and acidic residues" evidence="1">
    <location>
        <begin position="1263"/>
        <end position="1276"/>
    </location>
</feature>
<evidence type="ECO:0008006" key="4">
    <source>
        <dbReference type="Google" id="ProtNLM"/>
    </source>
</evidence>